<dbReference type="GO" id="GO:0005524">
    <property type="term" value="F:ATP binding"/>
    <property type="evidence" value="ECO:0007669"/>
    <property type="project" value="UniProtKB-KW"/>
</dbReference>
<comment type="caution">
    <text evidence="6">The sequence shown here is derived from an EMBL/GenBank/DDBJ whole genome shotgun (WGS) entry which is preliminary data.</text>
</comment>
<evidence type="ECO:0000256" key="4">
    <source>
        <dbReference type="SAM" id="MobiDB-lite"/>
    </source>
</evidence>
<evidence type="ECO:0000256" key="3">
    <source>
        <dbReference type="ARBA" id="ARBA00022840"/>
    </source>
</evidence>
<dbReference type="InterPro" id="IPR001482">
    <property type="entry name" value="T2SS/T4SS_dom"/>
</dbReference>
<name>A0A937W3G8_UNCTE</name>
<evidence type="ECO:0000259" key="5">
    <source>
        <dbReference type="Pfam" id="PF00437"/>
    </source>
</evidence>
<dbReference type="GO" id="GO:0016887">
    <property type="term" value="F:ATP hydrolysis activity"/>
    <property type="evidence" value="ECO:0007669"/>
    <property type="project" value="TreeGrafter"/>
</dbReference>
<dbReference type="CDD" id="cd01129">
    <property type="entry name" value="PulE-GspE-like"/>
    <property type="match status" value="1"/>
</dbReference>
<feature type="compositionally biased region" description="Basic and acidic residues" evidence="4">
    <location>
        <begin position="152"/>
        <end position="164"/>
    </location>
</feature>
<dbReference type="Pfam" id="PF00437">
    <property type="entry name" value="T2SSE"/>
    <property type="match status" value="1"/>
</dbReference>
<dbReference type="GO" id="GO:0005886">
    <property type="term" value="C:plasma membrane"/>
    <property type="evidence" value="ECO:0007669"/>
    <property type="project" value="TreeGrafter"/>
</dbReference>
<dbReference type="PANTHER" id="PTHR30258">
    <property type="entry name" value="TYPE II SECRETION SYSTEM PROTEIN GSPE-RELATED"/>
    <property type="match status" value="1"/>
</dbReference>
<proteinExistence type="inferred from homology"/>
<keyword evidence="2" id="KW-0547">Nucleotide-binding</keyword>
<feature type="region of interest" description="Disordered" evidence="4">
    <location>
        <begin position="152"/>
        <end position="172"/>
    </location>
</feature>
<evidence type="ECO:0000256" key="1">
    <source>
        <dbReference type="ARBA" id="ARBA00006611"/>
    </source>
</evidence>
<dbReference type="AlphaFoldDB" id="A0A937W3G8"/>
<dbReference type="PANTHER" id="PTHR30258:SF3">
    <property type="entry name" value="SLL1921 PROTEIN"/>
    <property type="match status" value="1"/>
</dbReference>
<accession>A0A937W3G8</accession>
<dbReference type="Proteomes" id="UP000712673">
    <property type="component" value="Unassembled WGS sequence"/>
</dbReference>
<evidence type="ECO:0000256" key="2">
    <source>
        <dbReference type="ARBA" id="ARBA00022741"/>
    </source>
</evidence>
<dbReference type="Gene3D" id="3.40.50.300">
    <property type="entry name" value="P-loop containing nucleotide triphosphate hydrolases"/>
    <property type="match status" value="1"/>
</dbReference>
<keyword evidence="3" id="KW-0067">ATP-binding</keyword>
<evidence type="ECO:0000313" key="7">
    <source>
        <dbReference type="Proteomes" id="UP000712673"/>
    </source>
</evidence>
<gene>
    <name evidence="6" type="ORF">FJZ47_14860</name>
</gene>
<dbReference type="Gene3D" id="3.30.450.90">
    <property type="match status" value="1"/>
</dbReference>
<sequence length="447" mass="48471">MPSDTAQQVITLLQTAGVLTPEAAVRALGPGTQHDGNLLQTLLASGALSFADLQDTLLLYGQLADSNMLGAASPLAVAEDTVDGVSQTVDEYRIDDAQLRAFLLQNGRLTQEQCTTALQAQQHTGHPLWRTVINLQLLTPQEVAEIIKTHGHMPSEQHTQKAEDAAASPEPGRALVPAAQPEVRQRVIAIDETANAVQIVNTIFEGAVQARATDIHIEPQVPHMRVRYRIDGMLFDVLTVPQPLETSIISRIKVLADMNITERRLPQDGRLSFRLGEHEYHMRAATIPTAHGEKLVLRLLMPSNVLTGLKQLGLETDDEQRLRSLIAKPQGMILVTGPIGSGKTTTLYAALHEVNILTNNIVTIEDPVEYQLTGINQVEVDTKIGLSFASGLRSILRQDADILMVGEIRDVETATVAVRAALTGQQLFSTLHTVDAPSAITTLGNFG</sequence>
<dbReference type="SUPFAM" id="SSF160246">
    <property type="entry name" value="EspE N-terminal domain-like"/>
    <property type="match status" value="1"/>
</dbReference>
<dbReference type="InterPro" id="IPR027417">
    <property type="entry name" value="P-loop_NTPase"/>
</dbReference>
<dbReference type="EMBL" id="VGLS01000471">
    <property type="protein sequence ID" value="MBM3225065.1"/>
    <property type="molecule type" value="Genomic_DNA"/>
</dbReference>
<dbReference type="InterPro" id="IPR037257">
    <property type="entry name" value="T2SS_E_N_sf"/>
</dbReference>
<feature type="domain" description="Bacterial type II secretion system protein E" evidence="5">
    <location>
        <begin position="193"/>
        <end position="447"/>
    </location>
</feature>
<evidence type="ECO:0000313" key="6">
    <source>
        <dbReference type="EMBL" id="MBM3225065.1"/>
    </source>
</evidence>
<reference evidence="6" key="1">
    <citation type="submission" date="2019-03" db="EMBL/GenBank/DDBJ databases">
        <title>Lake Tanganyika Metagenome-Assembled Genomes (MAGs).</title>
        <authorList>
            <person name="Tran P."/>
        </authorList>
    </citation>
    <scope>NUCLEOTIDE SEQUENCE</scope>
    <source>
        <strain evidence="6">K_DeepCast_65m_m2_066</strain>
    </source>
</reference>
<dbReference type="SUPFAM" id="SSF52540">
    <property type="entry name" value="P-loop containing nucleoside triphosphate hydrolases"/>
    <property type="match status" value="1"/>
</dbReference>
<organism evidence="6 7">
    <name type="scientific">Tectimicrobiota bacterium</name>
    <dbReference type="NCBI Taxonomy" id="2528274"/>
    <lineage>
        <taxon>Bacteria</taxon>
        <taxon>Pseudomonadati</taxon>
        <taxon>Nitrospinota/Tectimicrobiota group</taxon>
        <taxon>Candidatus Tectimicrobiota</taxon>
    </lineage>
</organism>
<comment type="similarity">
    <text evidence="1">Belongs to the GSP E family.</text>
</comment>
<protein>
    <submittedName>
        <fullName evidence="6">Type II/IV secretion system protein</fullName>
    </submittedName>
</protein>